<gene>
    <name evidence="6" type="ORF">HK099_006472</name>
</gene>
<comment type="caution">
    <text evidence="6">The sequence shown here is derived from an EMBL/GenBank/DDBJ whole genome shotgun (WGS) entry which is preliminary data.</text>
</comment>
<reference evidence="6" key="1">
    <citation type="submission" date="2020-05" db="EMBL/GenBank/DDBJ databases">
        <title>Phylogenomic resolution of chytrid fungi.</title>
        <authorList>
            <person name="Stajich J.E."/>
            <person name="Amses K."/>
            <person name="Simmons R."/>
            <person name="Seto K."/>
            <person name="Myers J."/>
            <person name="Bonds A."/>
            <person name="Quandt C.A."/>
            <person name="Barry K."/>
            <person name="Liu P."/>
            <person name="Grigoriev I."/>
            <person name="Longcore J.E."/>
            <person name="James T.Y."/>
        </authorList>
    </citation>
    <scope>NUCLEOTIDE SEQUENCE</scope>
    <source>
        <strain evidence="6">JEL0476</strain>
    </source>
</reference>
<feature type="domain" description="Sec39" evidence="5">
    <location>
        <begin position="754"/>
        <end position="1393"/>
    </location>
</feature>
<dbReference type="Proteomes" id="UP001211065">
    <property type="component" value="Unassembled WGS sequence"/>
</dbReference>
<evidence type="ECO:0000256" key="2">
    <source>
        <dbReference type="ARBA" id="ARBA00022448"/>
    </source>
</evidence>
<dbReference type="Pfam" id="PF08314">
    <property type="entry name" value="Sec39"/>
    <property type="match status" value="1"/>
</dbReference>
<evidence type="ECO:0000313" key="7">
    <source>
        <dbReference type="Proteomes" id="UP001211065"/>
    </source>
</evidence>
<protein>
    <recommendedName>
        <fullName evidence="5">Sec39 domain-containing protein</fullName>
    </recommendedName>
</protein>
<keyword evidence="7" id="KW-1185">Reference proteome</keyword>
<dbReference type="PANTHER" id="PTHR15922:SF2">
    <property type="entry name" value="NBAS SUBUNIT OF NRZ TETHERING COMPLEX"/>
    <property type="match status" value="1"/>
</dbReference>
<evidence type="ECO:0000313" key="6">
    <source>
        <dbReference type="EMBL" id="KAJ3225639.1"/>
    </source>
</evidence>
<dbReference type="SUPFAM" id="SSF101908">
    <property type="entry name" value="Putative isomerase YbhE"/>
    <property type="match status" value="1"/>
</dbReference>
<dbReference type="InterPro" id="IPR013244">
    <property type="entry name" value="Sec39_domain"/>
</dbReference>
<evidence type="ECO:0000256" key="3">
    <source>
        <dbReference type="ARBA" id="ARBA00022824"/>
    </source>
</evidence>
<dbReference type="PANTHER" id="PTHR15922">
    <property type="entry name" value="NEUROBLASTOMA-AMPLIFIED SEQUENCE"/>
    <property type="match status" value="1"/>
</dbReference>
<dbReference type="GO" id="GO:0070939">
    <property type="term" value="C:Dsl1/NZR complex"/>
    <property type="evidence" value="ECO:0007669"/>
    <property type="project" value="TreeGrafter"/>
</dbReference>
<keyword evidence="4" id="KW-0653">Protein transport</keyword>
<dbReference type="GO" id="GO:0000149">
    <property type="term" value="F:SNARE binding"/>
    <property type="evidence" value="ECO:0007669"/>
    <property type="project" value="TreeGrafter"/>
</dbReference>
<evidence type="ECO:0000259" key="5">
    <source>
        <dbReference type="Pfam" id="PF08314"/>
    </source>
</evidence>
<organism evidence="6 7">
    <name type="scientific">Clydaea vesicula</name>
    <dbReference type="NCBI Taxonomy" id="447962"/>
    <lineage>
        <taxon>Eukaryota</taxon>
        <taxon>Fungi</taxon>
        <taxon>Fungi incertae sedis</taxon>
        <taxon>Chytridiomycota</taxon>
        <taxon>Chytridiomycota incertae sedis</taxon>
        <taxon>Chytridiomycetes</taxon>
        <taxon>Lobulomycetales</taxon>
        <taxon>Lobulomycetaceae</taxon>
        <taxon>Clydaea</taxon>
    </lineage>
</organism>
<keyword evidence="3" id="KW-0256">Endoplasmic reticulum</keyword>
<dbReference type="GO" id="GO:0015031">
    <property type="term" value="P:protein transport"/>
    <property type="evidence" value="ECO:0007669"/>
    <property type="project" value="UniProtKB-KW"/>
</dbReference>
<evidence type="ECO:0000256" key="4">
    <source>
        <dbReference type="ARBA" id="ARBA00022927"/>
    </source>
</evidence>
<keyword evidence="2" id="KW-0813">Transport</keyword>
<proteinExistence type="predicted"/>
<dbReference type="GO" id="GO:0006890">
    <property type="term" value="P:retrograde vesicle-mediated transport, Golgi to endoplasmic reticulum"/>
    <property type="evidence" value="ECO:0007669"/>
    <property type="project" value="InterPro"/>
</dbReference>
<accession>A0AAD5U9M1</accession>
<dbReference type="EMBL" id="JADGJW010000056">
    <property type="protein sequence ID" value="KAJ3225639.1"/>
    <property type="molecule type" value="Genomic_DNA"/>
</dbReference>
<comment type="subcellular location">
    <subcellularLocation>
        <location evidence="1">Endoplasmic reticulum</location>
    </subcellularLocation>
</comment>
<evidence type="ECO:0000256" key="1">
    <source>
        <dbReference type="ARBA" id="ARBA00004240"/>
    </source>
</evidence>
<sequence length="2586" mass="299386">MQVENVENLLLYEIILLSTYKPEDSKDLLRKYLEKKKNNKSRWSFSSILNKTLTSDSIPKPLIKIINKVKYNWSLKLDYSGNYLAVFSENFLEIRNSQNHFSHPIKTLLRPDAYPNLRKISWSYDSKLIAVSYSDGCITVIKNSGQVLCTIKSNTDVVLNGKTSFEKKDFIGFLDPVAVLGIVNPKTLRKCVNDLEESHELISIDFSGYLRSYRFKLEDIDTKSSLKVNISDLEIFSLGTQIYREDKDNNNVLKFSHSFNFGFHYRTLYTGMIDCETLVLVGEVSSNNVVDTFSEWICLNKFPFYQLKSYNNQEFLSSSLNSKSKSIFKAFIRQSVSYLPRHLTSMEESIHTIELSPTGSKFLVVENPGNLKIFQRKPLKLLNEFHNDEILAMTGVLNNKATRFARSTEQENIGTSHNSTDAARSILSVAGWWSEDDVILSFTDGSLVIAKLPTLTNVLGSNAEKFYAPLSLQCRQGEGVFVLENKSETIRYRLSPNNTYVLVRRLDVTESSLQNTMNSKLAFLMKFSTIPLRLFMNAFLGDWEESEVSDIITFQQHQFSLYYIMKSTPLEAMYLKIQLKKYGAALDLAKLYNLDEDPIYKAQWLDLEVDEYSIKDYLSKIHEKDWVLQKCASRVPNNVKNAKLLLQYGLKLTNHITMVDVENEINEVLEEFEGPMSSVRNFTTSQETLADVKKVPVHTICKYRLLFLKYIDRLETHVSIYSPAKIFPSVLDQEALQPFDVHFFQFRDINLIELALNFAINGFVHGLEVLFTRYTEEVLPYRTMILNHFPETYSPVLYTILLPEVEAETEVLWKSIPWRKKDWTENENILEFAGWESEHFEGECGEIYPNTGSHIRQWYDNRARFIEENSGQVDLALELVELGIQKKVKGLSLLRTHLKILFYLVFDESFHCLEVDLSKLESMSHMEIYNLILTETNERNIVEKVKKIILPYIQETDKYSTGCEQIFYACLENASRNHLNWFISLLEGKSFFEPVLFGSPDLIADLILKCCYISEEQEDLDKSYLRILNCIPLINKKSSSTELNGWDHETNLNEEFNVILREKIDLLSMHIRAWEILRFYNLQTPLKWFLESQNIELQRKLLVKLARNAGEIKLRFRYFDADNKFWNTLLERLLELRELKILNLLKLEDIFSEYFVVALNHGKFDLIADLLKRAEVIDNLPFKTIEKLVLDAATESFDNSTSCNMHTGELMMATNWFVGYIDLKLLPESTACQRELALIEAIHQLGLLKVPLKSHQDADSLLLPIQIRLHPNRLELIQQALGLNKQYYVSAGLVIDLSKKLLGAATPIPKVKALIADSALDSSDVEVAWRLCKDLIGDLSFQGNTWRVCLRLAQHSKFRDVDKKLLLVSHVLKCCPSSSLHEALTLWKNLDLEKVKSNDLGLKSSPLNDSASSETLSSFLHKGLSEYSSFSTLKSASSPLKKELVPKLLDSTSTFSPAKNFSDIYNLIEQNLSSPTASSPTRVKNNVNLDALKFKYSFVNFYAPPQCLDINKNETVFNEQKYLERIYLERLLRLNELKKENNEICNDVTQEILENLCSIFLTMDFPYGIGYLLSLTYPTVQYKYLNSLEQNEHVEKLGCYLFSLSACLEITKQKNVFSCKPVDLVSIIENIDSKTFNKHSIAEKCFFATKFLDSLKSKRDIRLLNSLIANSSRKEDARSSRLEASDYRKKDDFKGTLKIKNKNFQEDVLLEGFEMEKFNDENYKKCFMIGLIETFDLKKLEDILKVSGEFGVERKMLLLSYFKWIFTTPHADNDSITKIIDLYQNELLLINDALDVISSVHSNIFGTSHEKLLIFYKLYLEVLESSPMIQINLKKHLISNIAERIKLLENFFLKNLLIKNEINFKTVLQVKHLGSKPLLSLFKPLIADHSINEILEIFWEDNILKNLSYFEMFPEEKVELVALATSEGDSIANNLNGFESLIFFTFFEIHVFQNDWHFAEDIKMFTRDIIKVIPRLNKEWLIKIVSEITVGEKASYVPVNQRIGFVLEVQSYLTNEQLEGKINGECYDQIETFHEHLKLIYSLQNAQDPNTDEKILVEWIRQLDLTFGLNLNTVAAICMRMILSGTSPYLINEICKLYKNLEYVGFYELYFKTINCVVGKPVDEKYFGRVFRKEVDSPVSAIDRIIKSVVKYVCIDLDAGWGFEEEALKEGCFGIVLQQLEKSLQDMLIQIGSDHQNEYSLQMKILDLVETNFGVAQRGVDRSESAKFVKLIGIIKNEWGVEIDTRQLINLDDFMILFSKLLTMSETFGNFLYLLQILLELEEMKFRDALDTSSVWKMLLIHLINANSFDLLQLSILECIKVNMYTYELEDAVLQHLKSVNSVQDCIKIQLLSKQEDIAKSVMLYLRNVVVNMDITAEYYSLDRRLHIILITKGFYKDLAPLRSKLERTLLNFPTRHQLDDEMVMFFKNFFELTVINLIAEKQFNYASLLLRKYLELPKCFKGGLSNRFRILRNFVINFQKENENVSNHIIFDSEKVDKFFDFKIFLASSLQHYGVNSIPISNQKTNFQFNNFQLELEIYLEVKLILSFVFGEAKFNQQKNFEPSIYFENINVKLQECLNVLNNCL</sequence>
<name>A0AAD5U9M1_9FUNG</name>